<organism evidence="1 2">
    <name type="scientific">Clavispora lusitaniae</name>
    <name type="common">Candida lusitaniae</name>
    <dbReference type="NCBI Taxonomy" id="36911"/>
    <lineage>
        <taxon>Eukaryota</taxon>
        <taxon>Fungi</taxon>
        <taxon>Dikarya</taxon>
        <taxon>Ascomycota</taxon>
        <taxon>Saccharomycotina</taxon>
        <taxon>Pichiomycetes</taxon>
        <taxon>Metschnikowiaceae</taxon>
        <taxon>Clavispora</taxon>
    </lineage>
</organism>
<protein>
    <submittedName>
        <fullName evidence="1">U3 small nucleolar RNA-associated protein</fullName>
    </submittedName>
</protein>
<evidence type="ECO:0000313" key="1">
    <source>
        <dbReference type="EMBL" id="QFZ26526.1"/>
    </source>
</evidence>
<dbReference type="EMBL" id="CP038485">
    <property type="protein sequence ID" value="QFZ26526.1"/>
    <property type="molecule type" value="Genomic_DNA"/>
</dbReference>
<name>A0ACD0WGR2_CLALS</name>
<reference evidence="2" key="1">
    <citation type="journal article" date="2019" name="MBio">
        <title>Comparative genomics for the elucidation of multidrug resistance (MDR) in Candida lusitaniae.</title>
        <authorList>
            <person name="Kannan A."/>
            <person name="Asner S.A."/>
            <person name="Trachsel E."/>
            <person name="Kelly S."/>
            <person name="Parker J."/>
            <person name="Sanglard D."/>
        </authorList>
    </citation>
    <scope>NUCLEOTIDE SEQUENCE [LARGE SCALE GENOMIC DNA]</scope>
    <source>
        <strain evidence="2">P1</strain>
    </source>
</reference>
<keyword evidence="2" id="KW-1185">Reference proteome</keyword>
<accession>A0ACD0WGR2</accession>
<proteinExistence type="predicted"/>
<evidence type="ECO:0000313" key="2">
    <source>
        <dbReference type="Proteomes" id="UP000326582"/>
    </source>
</evidence>
<dbReference type="Proteomes" id="UP000326582">
    <property type="component" value="Chromosome 2"/>
</dbReference>
<sequence length="793" mass="88061">MRATKKEESPPSSFYIMSEPLRCAFESQEIEPFYVGATSATLSQNGELLATPCNEDVVITDLTNNITLFTLEGDGEPVTALAMTPDGTRLAVVSQSQQLRIFDVQTGQCLKQTRLSAPVYIAAVDATSTLFAFGATDGLVTVWDIEGAYITHSLKGHGTTVCSLKFYGELHSSKWMLASGDTMGTCKIWNLVTRKCVASNNEHSGAVRGLAFSPEGDFFMSGGRDEVVVLYNTENLRRPTNTFTVRQQVESCGFFEKNGDLLFYTAGSGCQLRVWAADSGKPLGSSRAPLETSEELVVIDTIVSEQLWMVLSDQTLMRLDLARFGEDEEHIVPETKRIAGNHGIVADVRYCGPDRSLLALATNAPALRVVDPAAPFEVSLHEGHTDLLNCVDASEDGRWLLTGAKDNSARMWRWNDEASSFELYAVFIGHAGAVTACGLPKGSGEPRFVLTASADLTVKKWKVQQGTVRSSEYTRRAHDKEINALAVAPNNQLFATASFDKLAKVWDTDSGETVGVLRGHKRGLWDVSFCQYDKLVVTASGDKTAKVWSLTDYTCTKTLEGHTNAVQRCRFMNRNRQIVTSGADSLVKVWDISESECCATLDNHGNRIWALDVKDDGLAMVSVDADGRMNFWTDNTDELVKEREEQERQKIEHEQALNNYIQRNDWSNAFLLAVTLEHSMRVYNVIKSSIASNDDAGSKLGSFALEKTIQSLDTTQMAALLRRVRDWNINFKQFEIAQKVLAVVVDKLDMENPEIRKIVAAIVPYNERHYSRLDDLIEQTYMLDYVVHEMEKA</sequence>
<gene>
    <name evidence="1" type="ORF">EJF14_20431</name>
</gene>